<organism evidence="2 3">
    <name type="scientific">Rhizobium soli</name>
    <dbReference type="NCBI Taxonomy" id="424798"/>
    <lineage>
        <taxon>Bacteria</taxon>
        <taxon>Pseudomonadati</taxon>
        <taxon>Pseudomonadota</taxon>
        <taxon>Alphaproteobacteria</taxon>
        <taxon>Hyphomicrobiales</taxon>
        <taxon>Rhizobiaceae</taxon>
        <taxon>Rhizobium/Agrobacterium group</taxon>
        <taxon>Rhizobium</taxon>
    </lineage>
</organism>
<evidence type="ECO:0000256" key="1">
    <source>
        <dbReference type="SAM" id="Phobius"/>
    </source>
</evidence>
<keyword evidence="3" id="KW-1185">Reference proteome</keyword>
<keyword evidence="1" id="KW-0472">Membrane</keyword>
<sequence>MATSVTVRLSRMAASDGLQKSLWPVLLSAAGTDVFSAAAFFSAFSLCGPPILTRHTPMFMAGAVWEFAQ</sequence>
<keyword evidence="1" id="KW-1133">Transmembrane helix</keyword>
<proteinExistence type="predicted"/>
<evidence type="ECO:0000313" key="3">
    <source>
        <dbReference type="Proteomes" id="UP000585437"/>
    </source>
</evidence>
<gene>
    <name evidence="2" type="ORF">F4695_004132</name>
</gene>
<feature type="transmembrane region" description="Helical" evidence="1">
    <location>
        <begin position="21"/>
        <end position="44"/>
    </location>
</feature>
<evidence type="ECO:0000313" key="2">
    <source>
        <dbReference type="EMBL" id="MBB6510740.1"/>
    </source>
</evidence>
<dbReference type="AlphaFoldDB" id="A0A7X0MUY0"/>
<protein>
    <submittedName>
        <fullName evidence="2">Uncharacterized protein</fullName>
    </submittedName>
</protein>
<keyword evidence="1" id="KW-0812">Transmembrane</keyword>
<reference evidence="2 3" key="1">
    <citation type="submission" date="2020-08" db="EMBL/GenBank/DDBJ databases">
        <title>The Agave Microbiome: Exploring the role of microbial communities in plant adaptations to desert environments.</title>
        <authorList>
            <person name="Partida-Martinez L.P."/>
        </authorList>
    </citation>
    <scope>NUCLEOTIDE SEQUENCE [LARGE SCALE GENOMIC DNA]</scope>
    <source>
        <strain evidence="2 3">AS3.12</strain>
    </source>
</reference>
<accession>A0A7X0MUY0</accession>
<dbReference type="EMBL" id="JACHBU010000010">
    <property type="protein sequence ID" value="MBB6510740.1"/>
    <property type="molecule type" value="Genomic_DNA"/>
</dbReference>
<name>A0A7X0MUY0_9HYPH</name>
<comment type="caution">
    <text evidence="2">The sequence shown here is derived from an EMBL/GenBank/DDBJ whole genome shotgun (WGS) entry which is preliminary data.</text>
</comment>
<dbReference type="RefSeq" id="WP_184655842.1">
    <property type="nucleotide sequence ID" value="NZ_JACHBU010000010.1"/>
</dbReference>
<dbReference type="Proteomes" id="UP000585437">
    <property type="component" value="Unassembled WGS sequence"/>
</dbReference>